<dbReference type="InterPro" id="IPR053710">
    <property type="entry name" value="Arylamine_NAT_domain_sf"/>
</dbReference>
<dbReference type="EMBL" id="PDLM01000003">
    <property type="protein sequence ID" value="RDW82674.1"/>
    <property type="molecule type" value="Genomic_DNA"/>
</dbReference>
<accession>A0A3D8S993</accession>
<evidence type="ECO:0000313" key="3">
    <source>
        <dbReference type="Proteomes" id="UP000256645"/>
    </source>
</evidence>
<dbReference type="PANTHER" id="PTHR11786:SF0">
    <property type="entry name" value="ARYLAMINE N-ACETYLTRANSFERASE 4-RELATED"/>
    <property type="match status" value="1"/>
</dbReference>
<organism evidence="2 3">
    <name type="scientific">Coleophoma cylindrospora</name>
    <dbReference type="NCBI Taxonomy" id="1849047"/>
    <lineage>
        <taxon>Eukaryota</taxon>
        <taxon>Fungi</taxon>
        <taxon>Dikarya</taxon>
        <taxon>Ascomycota</taxon>
        <taxon>Pezizomycotina</taxon>
        <taxon>Leotiomycetes</taxon>
        <taxon>Helotiales</taxon>
        <taxon>Dermateaceae</taxon>
        <taxon>Coleophoma</taxon>
    </lineage>
</organism>
<protein>
    <submittedName>
        <fullName evidence="2">Uncharacterized protein</fullName>
    </submittedName>
</protein>
<comment type="caution">
    <text evidence="2">The sequence shown here is derived from an EMBL/GenBank/DDBJ whole genome shotgun (WGS) entry which is preliminary data.</text>
</comment>
<reference evidence="2 3" key="1">
    <citation type="journal article" date="2018" name="IMA Fungus">
        <title>IMA Genome-F 9: Draft genome sequence of Annulohypoxylon stygium, Aspergillus mulundensis, Berkeleyomyces basicola (syn. Thielaviopsis basicola), Ceratocystis smalleyi, two Cercospora beticola strains, Coleophoma cylindrospora, Fusarium fracticaudum, Phialophora cf. hyalina, and Morchella septimelata.</title>
        <authorList>
            <person name="Wingfield B.D."/>
            <person name="Bills G.F."/>
            <person name="Dong Y."/>
            <person name="Huang W."/>
            <person name="Nel W.J."/>
            <person name="Swalarsk-Parry B.S."/>
            <person name="Vaghefi N."/>
            <person name="Wilken P.M."/>
            <person name="An Z."/>
            <person name="de Beer Z.W."/>
            <person name="De Vos L."/>
            <person name="Chen L."/>
            <person name="Duong T.A."/>
            <person name="Gao Y."/>
            <person name="Hammerbacher A."/>
            <person name="Kikkert J.R."/>
            <person name="Li Y."/>
            <person name="Li H."/>
            <person name="Li K."/>
            <person name="Li Q."/>
            <person name="Liu X."/>
            <person name="Ma X."/>
            <person name="Naidoo K."/>
            <person name="Pethybridge S.J."/>
            <person name="Sun J."/>
            <person name="Steenkamp E.T."/>
            <person name="van der Nest M.A."/>
            <person name="van Wyk S."/>
            <person name="Wingfield M.J."/>
            <person name="Xiong C."/>
            <person name="Yue Q."/>
            <person name="Zhang X."/>
        </authorList>
    </citation>
    <scope>NUCLEOTIDE SEQUENCE [LARGE SCALE GENOMIC DNA]</scope>
    <source>
        <strain evidence="2 3">BP6252</strain>
    </source>
</reference>
<dbReference type="InterPro" id="IPR038765">
    <property type="entry name" value="Papain-like_cys_pep_sf"/>
</dbReference>
<evidence type="ECO:0000313" key="2">
    <source>
        <dbReference type="EMBL" id="RDW82674.1"/>
    </source>
</evidence>
<dbReference type="STRING" id="1849047.A0A3D8S993"/>
<dbReference type="InterPro" id="IPR001447">
    <property type="entry name" value="Arylamine_N-AcTrfase"/>
</dbReference>
<comment type="similarity">
    <text evidence="1">Belongs to the arylamine N-acetyltransferase family.</text>
</comment>
<sequence length="323" mass="36761">MGVFNPAERQTYSPEQIKQYYAHINLPSKAREIDVSSIANTKEGLEFLTVLQRHQLASVPFENLELHYSSHHTISLDPQHLFHNIVERNAGRGGYCMENSCFFGTILRSLGYDIVSIGAKVNEAVQPMAANKNWKGPKFDGWNHMLNIVYIDGKKYVLDVGFGSSGPTFPLPLVENEISVNVGSQEMRLIYDTIPDFTKSDRKLWQYQHRNASDQPWTPTYAFSELEFTPSDFMVMNHFTSTHRSSWFTTMMVCVKMVLEDGEIVGDITLFGPEVKKRIKGKSQLLAMCENEEERIKALDEFLGVKLSETEQQGIHGLITELL</sequence>
<proteinExistence type="inferred from homology"/>
<dbReference type="Pfam" id="PF00797">
    <property type="entry name" value="Acetyltransf_2"/>
    <property type="match status" value="1"/>
</dbReference>
<dbReference type="OrthoDB" id="10260017at2759"/>
<dbReference type="Proteomes" id="UP000256645">
    <property type="component" value="Unassembled WGS sequence"/>
</dbReference>
<gene>
    <name evidence="2" type="ORF">BP6252_03786</name>
</gene>
<keyword evidence="3" id="KW-1185">Reference proteome</keyword>
<evidence type="ECO:0000256" key="1">
    <source>
        <dbReference type="ARBA" id="ARBA00006547"/>
    </source>
</evidence>
<dbReference type="AlphaFoldDB" id="A0A3D8S993"/>
<name>A0A3D8S993_9HELO</name>
<dbReference type="SUPFAM" id="SSF54001">
    <property type="entry name" value="Cysteine proteinases"/>
    <property type="match status" value="1"/>
</dbReference>
<dbReference type="PANTHER" id="PTHR11786">
    <property type="entry name" value="N-HYDROXYARYLAMINE O-ACETYLTRANSFERASE"/>
    <property type="match status" value="1"/>
</dbReference>
<dbReference type="Gene3D" id="3.30.2140.20">
    <property type="match status" value="1"/>
</dbReference>
<dbReference type="GO" id="GO:0016407">
    <property type="term" value="F:acetyltransferase activity"/>
    <property type="evidence" value="ECO:0007669"/>
    <property type="project" value="InterPro"/>
</dbReference>